<dbReference type="Proteomes" id="UP001524499">
    <property type="component" value="Unassembled WGS sequence"/>
</dbReference>
<dbReference type="InterPro" id="IPR046524">
    <property type="entry name" value="DUF6701"/>
</dbReference>
<comment type="caution">
    <text evidence="2">The sequence shown here is derived from an EMBL/GenBank/DDBJ whole genome shotgun (WGS) entry which is preliminary data.</text>
</comment>
<gene>
    <name evidence="2" type="ORF">NP590_18370</name>
</gene>
<evidence type="ECO:0000259" key="1">
    <source>
        <dbReference type="Pfam" id="PF20419"/>
    </source>
</evidence>
<reference evidence="2 3" key="1">
    <citation type="submission" date="2022-07" db="EMBL/GenBank/DDBJ databases">
        <title>Methylomonas rivi sp. nov., Methylomonas rosea sp. nov., Methylomonas aureus sp. nov. and Methylomonas subterranea sp. nov., four novel methanotrophs isolated from a freshwater creek and the deep terrestrial subsurface.</title>
        <authorList>
            <person name="Abin C."/>
            <person name="Sankaranarayanan K."/>
            <person name="Garner C."/>
            <person name="Sindelar R."/>
            <person name="Kotary K."/>
            <person name="Garner R."/>
            <person name="Barclay S."/>
            <person name="Lawson P."/>
            <person name="Krumholz L."/>
        </authorList>
    </citation>
    <scope>NUCLEOTIDE SEQUENCE [LARGE SCALE GENOMIC DNA]</scope>
    <source>
        <strain evidence="2 3">SURF-2</strain>
    </source>
</reference>
<evidence type="ECO:0000313" key="3">
    <source>
        <dbReference type="Proteomes" id="UP001524499"/>
    </source>
</evidence>
<accession>A0ABT1TLI8</accession>
<feature type="domain" description="DUF6701" evidence="1">
    <location>
        <begin position="575"/>
        <end position="1047"/>
    </location>
</feature>
<proteinExistence type="predicted"/>
<protein>
    <recommendedName>
        <fullName evidence="1">DUF6701 domain-containing protein</fullName>
    </recommendedName>
</protein>
<sequence>MTFSRYIGLGRFFFCLTVTWLSISLNPAWAVNYIFPGNLPAGCSGGNGTYTCSSLSLNYADTISIAAPAPASITVNNNLSLPSAVKINDGGSAANLSLVVTGNLSVVYATIVNANVTAKSVSDSNGSNTFGGSLHATEGNIKLAFKTSVAGSVGSAGGNITFDQNNEIGGGVSSVSGSIKLGYQSKVSGETSSSGSIELGQESVASACVRSTASASIKLGYRAKVDGVCCGSGCGTSCVVNNSTYAMPAACSAPPSPSLAYFPVPVSPLNEDITKWSNGSVYAGKFNGSQTLGGIPFELQTDADGDNVFWGTNLNISNFSGSSSLTLTLATNLFGATTVYTLINSAWGNAGSNVGSITFKASNGDTHTVQLVEGVNVRDHYYGSFVNTVSSSAVTLNVIGTNQSGTAHLDMQAFALPSAFQNETLTSIVFTSTGSSSTGLPFLAGVTVRAQSLGGSGSIVAPKSFNCVEPGADALAGHLYTKLSATPFAFNVVALKDSDNDGVADAVATTYASDVNRSVTVELVDAAGGGSCSALPALSPAVSQTLTFGKAAQASELGRKNSAAMTVSKAYPKLRCRVTDASQSSPVVGCSTDSFAVRPSAFNVTSSADGSGTVKAGAGFTLSAASGVVGYNGTPKLDAGKLIAHAGAVAKGLLAGNFGAADANSGTATGSAFTYSEVGHFSLSALGVYDDSFAAVDVATGDCTADFSNTASPAGLYGCKFGNTVTSSSFGRFIPDHFDVGLNTPVFAAACASFTYVGQAIKYATRPLATVSAKNASGEITKNYTGNYWKIDPSHAAHGIFPSYSEAGRPLTVLNALPPLATDNGNGTGTLSFADTVSDILALTRIDPIAPFNAEIALSFALRDSDGVSASGNPLRFGAASPGNGMAFSGGNKEMRWGRLRLQNANGSELLPLPLPLFSEYFNGAGFVKNSADNCTALQLASQLSLSNPATADGAARAGNAAMTLAPAGVSQAALSHPSLLAGEAGLSFSAPGSGNTGYIDIAGNFAALPWLLFDWDHDGSHDDSPTARASFGIYKGNGRQIYRREVY</sequence>
<keyword evidence="3" id="KW-1185">Reference proteome</keyword>
<evidence type="ECO:0000313" key="2">
    <source>
        <dbReference type="EMBL" id="MCQ8106081.1"/>
    </source>
</evidence>
<organism evidence="2 3">
    <name type="scientific">Methylomonas subterranea</name>
    <dbReference type="NCBI Taxonomy" id="2952225"/>
    <lineage>
        <taxon>Bacteria</taxon>
        <taxon>Pseudomonadati</taxon>
        <taxon>Pseudomonadota</taxon>
        <taxon>Gammaproteobacteria</taxon>
        <taxon>Methylococcales</taxon>
        <taxon>Methylococcaceae</taxon>
        <taxon>Methylomonas</taxon>
    </lineage>
</organism>
<dbReference type="EMBL" id="JANIBJ010000047">
    <property type="protein sequence ID" value="MCQ8106081.1"/>
    <property type="molecule type" value="Genomic_DNA"/>
</dbReference>
<name>A0ABT1TLI8_9GAMM</name>
<dbReference type="RefSeq" id="WP_256604140.1">
    <property type="nucleotide sequence ID" value="NZ_JANIBJ010000047.1"/>
</dbReference>
<dbReference type="Pfam" id="PF20419">
    <property type="entry name" value="DUF6701"/>
    <property type="match status" value="1"/>
</dbReference>